<proteinExistence type="inferred from homology"/>
<dbReference type="PROSITE" id="PS50160">
    <property type="entry name" value="DNA_LIGASE_A3"/>
    <property type="match status" value="1"/>
</dbReference>
<dbReference type="GO" id="GO:0006310">
    <property type="term" value="P:DNA recombination"/>
    <property type="evidence" value="ECO:0007669"/>
    <property type="project" value="UniProtKB-KW"/>
</dbReference>
<reference evidence="19" key="1">
    <citation type="journal article" date="2015" name="PLoS Genet.">
        <title>Genome Sequence and Transcriptome Analyses of Chrysochromulina tobin: Metabolic Tools for Enhanced Algal Fitness in the Prominent Order Prymnesiales (Haptophyceae).</title>
        <authorList>
            <person name="Hovde B.T."/>
            <person name="Deodato C.R."/>
            <person name="Hunsperger H.M."/>
            <person name="Ryken S.A."/>
            <person name="Yost W."/>
            <person name="Jha R.K."/>
            <person name="Patterson J."/>
            <person name="Monnat R.J. Jr."/>
            <person name="Barlow S.B."/>
            <person name="Starkenburg S.R."/>
            <person name="Cattolico R.A."/>
        </authorList>
    </citation>
    <scope>NUCLEOTIDE SEQUENCE</scope>
    <source>
        <strain evidence="19">CCMP291</strain>
    </source>
</reference>
<keyword evidence="8" id="KW-0227">DNA damage</keyword>
<evidence type="ECO:0000256" key="15">
    <source>
        <dbReference type="ARBA" id="ARBA00031942"/>
    </source>
</evidence>
<dbReference type="Gene3D" id="2.40.50.140">
    <property type="entry name" value="Nucleic acid-binding proteins"/>
    <property type="match status" value="1"/>
</dbReference>
<comment type="caution">
    <text evidence="18">The sequence shown here is derived from an EMBL/GenBank/DDBJ whole genome shotgun (WGS) entry which is preliminary data.</text>
</comment>
<dbReference type="InterPro" id="IPR012340">
    <property type="entry name" value="NA-bd_OB-fold"/>
</dbReference>
<evidence type="ECO:0000256" key="13">
    <source>
        <dbReference type="ARBA" id="ARBA00023242"/>
    </source>
</evidence>
<dbReference type="Gene3D" id="3.30.470.30">
    <property type="entry name" value="DNA ligase/mRNA capping enzyme"/>
    <property type="match status" value="1"/>
</dbReference>
<dbReference type="InterPro" id="IPR012310">
    <property type="entry name" value="DNA_ligase_ATP-dep_cent"/>
</dbReference>
<dbReference type="AlphaFoldDB" id="A0A0M0J6D6"/>
<evidence type="ECO:0000256" key="2">
    <source>
        <dbReference type="ARBA" id="ARBA00004123"/>
    </source>
</evidence>
<evidence type="ECO:0000313" key="19">
    <source>
        <dbReference type="Proteomes" id="UP000037460"/>
    </source>
</evidence>
<dbReference type="InterPro" id="IPR012309">
    <property type="entry name" value="DNA_ligase_ATP-dep_C"/>
</dbReference>
<evidence type="ECO:0000256" key="9">
    <source>
        <dbReference type="ARBA" id="ARBA00022840"/>
    </source>
</evidence>
<organism evidence="18 19">
    <name type="scientific">Chrysochromulina tobinii</name>
    <dbReference type="NCBI Taxonomy" id="1460289"/>
    <lineage>
        <taxon>Eukaryota</taxon>
        <taxon>Haptista</taxon>
        <taxon>Haptophyta</taxon>
        <taxon>Prymnesiophyceae</taxon>
        <taxon>Prymnesiales</taxon>
        <taxon>Chrysochromulinaceae</taxon>
        <taxon>Chrysochromulina</taxon>
    </lineage>
</organism>
<evidence type="ECO:0000256" key="11">
    <source>
        <dbReference type="ARBA" id="ARBA00023172"/>
    </source>
</evidence>
<evidence type="ECO:0000256" key="1">
    <source>
        <dbReference type="ARBA" id="ARBA00001946"/>
    </source>
</evidence>
<keyword evidence="6" id="KW-0677">Repeat</keyword>
<keyword evidence="4 18" id="KW-0436">Ligase</keyword>
<evidence type="ECO:0000259" key="17">
    <source>
        <dbReference type="PROSITE" id="PS50172"/>
    </source>
</evidence>
<dbReference type="Proteomes" id="UP000037460">
    <property type="component" value="Unassembled WGS sequence"/>
</dbReference>
<dbReference type="EMBL" id="JWZX01003304">
    <property type="protein sequence ID" value="KOO22179.1"/>
    <property type="molecule type" value="Genomic_DNA"/>
</dbReference>
<evidence type="ECO:0000313" key="18">
    <source>
        <dbReference type="EMBL" id="KOO22179.1"/>
    </source>
</evidence>
<keyword evidence="9" id="KW-0067">ATP-binding</keyword>
<keyword evidence="7" id="KW-0547">Nucleotide-binding</keyword>
<feature type="domain" description="BRCT" evidence="17">
    <location>
        <begin position="912"/>
        <end position="1024"/>
    </location>
</feature>
<dbReference type="PANTHER" id="PTHR45997:SF1">
    <property type="entry name" value="DNA LIGASE 4"/>
    <property type="match status" value="1"/>
</dbReference>
<evidence type="ECO:0000256" key="12">
    <source>
        <dbReference type="ARBA" id="ARBA00023204"/>
    </source>
</evidence>
<evidence type="ECO:0000256" key="4">
    <source>
        <dbReference type="ARBA" id="ARBA00022598"/>
    </source>
</evidence>
<dbReference type="InterPro" id="IPR001357">
    <property type="entry name" value="BRCT_dom"/>
</dbReference>
<dbReference type="GO" id="GO:0003910">
    <property type="term" value="F:DNA ligase (ATP) activity"/>
    <property type="evidence" value="ECO:0007669"/>
    <property type="project" value="InterPro"/>
</dbReference>
<dbReference type="Pfam" id="PF04675">
    <property type="entry name" value="DNA_ligase_A_N"/>
    <property type="match status" value="1"/>
</dbReference>
<gene>
    <name evidence="18" type="ORF">Ctob_005342</name>
</gene>
<keyword evidence="19" id="KW-1185">Reference proteome</keyword>
<dbReference type="SUPFAM" id="SSF117018">
    <property type="entry name" value="ATP-dependent DNA ligase DNA-binding domain"/>
    <property type="match status" value="1"/>
</dbReference>
<dbReference type="GO" id="GO:0003677">
    <property type="term" value="F:DNA binding"/>
    <property type="evidence" value="ECO:0007669"/>
    <property type="project" value="InterPro"/>
</dbReference>
<evidence type="ECO:0000256" key="5">
    <source>
        <dbReference type="ARBA" id="ARBA00022723"/>
    </source>
</evidence>
<accession>A0A0M0J6D6</accession>
<dbReference type="InterPro" id="IPR012308">
    <property type="entry name" value="DNA_ligase_ATP-dep_N"/>
</dbReference>
<dbReference type="Pfam" id="PF04679">
    <property type="entry name" value="DNA_ligase_A_C"/>
    <property type="match status" value="1"/>
</dbReference>
<evidence type="ECO:0000256" key="10">
    <source>
        <dbReference type="ARBA" id="ARBA00022842"/>
    </source>
</evidence>
<dbReference type="OrthoDB" id="151490at2759"/>
<dbReference type="SUPFAM" id="SSF50249">
    <property type="entry name" value="Nucleic acid-binding proteins"/>
    <property type="match status" value="1"/>
</dbReference>
<dbReference type="Gene3D" id="1.10.3260.10">
    <property type="entry name" value="DNA ligase, ATP-dependent, N-terminal domain"/>
    <property type="match status" value="1"/>
</dbReference>
<dbReference type="GO" id="GO:0032807">
    <property type="term" value="C:DNA ligase IV complex"/>
    <property type="evidence" value="ECO:0007669"/>
    <property type="project" value="TreeGrafter"/>
</dbReference>
<evidence type="ECO:0000256" key="7">
    <source>
        <dbReference type="ARBA" id="ARBA00022741"/>
    </source>
</evidence>
<keyword evidence="10" id="KW-0460">Magnesium</keyword>
<keyword evidence="11" id="KW-0233">DNA recombination</keyword>
<dbReference type="PANTHER" id="PTHR45997">
    <property type="entry name" value="DNA LIGASE 4"/>
    <property type="match status" value="1"/>
</dbReference>
<comment type="cofactor">
    <cofactor evidence="1">
        <name>Mg(2+)</name>
        <dbReference type="ChEBI" id="CHEBI:18420"/>
    </cofactor>
</comment>
<dbReference type="PROSITE" id="PS50172">
    <property type="entry name" value="BRCT"/>
    <property type="match status" value="2"/>
</dbReference>
<dbReference type="GO" id="GO:0046872">
    <property type="term" value="F:metal ion binding"/>
    <property type="evidence" value="ECO:0007669"/>
    <property type="project" value="UniProtKB-KW"/>
</dbReference>
<dbReference type="InterPro" id="IPR029710">
    <property type="entry name" value="LIG4"/>
</dbReference>
<evidence type="ECO:0000256" key="3">
    <source>
        <dbReference type="ARBA" id="ARBA00007572"/>
    </source>
</evidence>
<protein>
    <recommendedName>
        <fullName evidence="15">DNA ligase IV</fullName>
    </recommendedName>
    <alternativeName>
        <fullName evidence="14">Polydeoxyribonucleotide synthase [ATP] 4</fullName>
    </alternativeName>
</protein>
<keyword evidence="13" id="KW-0539">Nucleus</keyword>
<keyword evidence="5" id="KW-0479">Metal-binding</keyword>
<comment type="subcellular location">
    <subcellularLocation>
        <location evidence="2">Nucleus</location>
    </subcellularLocation>
</comment>
<dbReference type="SUPFAM" id="SSF56091">
    <property type="entry name" value="DNA ligase/mRNA capping enzyme, catalytic domain"/>
    <property type="match status" value="1"/>
</dbReference>
<dbReference type="GO" id="GO:0005524">
    <property type="term" value="F:ATP binding"/>
    <property type="evidence" value="ECO:0007669"/>
    <property type="project" value="UniProtKB-KW"/>
</dbReference>
<feature type="domain" description="ATP-dependent DNA ligase family profile" evidence="16">
    <location>
        <begin position="326"/>
        <end position="472"/>
    </location>
</feature>
<dbReference type="Pfam" id="PF01068">
    <property type="entry name" value="DNA_ligase_A_M"/>
    <property type="match status" value="1"/>
</dbReference>
<dbReference type="CDD" id="cd07903">
    <property type="entry name" value="Adenylation_DNA_ligase_IV"/>
    <property type="match status" value="1"/>
</dbReference>
<dbReference type="GO" id="GO:0006303">
    <property type="term" value="P:double-strand break repair via nonhomologous end joining"/>
    <property type="evidence" value="ECO:0007669"/>
    <property type="project" value="TreeGrafter"/>
</dbReference>
<keyword evidence="12" id="KW-0234">DNA repair</keyword>
<comment type="similarity">
    <text evidence="3">Belongs to the ATP-dependent DNA ligase family.</text>
</comment>
<evidence type="ECO:0000256" key="8">
    <source>
        <dbReference type="ARBA" id="ARBA00022763"/>
    </source>
</evidence>
<dbReference type="GO" id="GO:0006297">
    <property type="term" value="P:nucleotide-excision repair, DNA gap filling"/>
    <property type="evidence" value="ECO:0007669"/>
    <property type="project" value="TreeGrafter"/>
</dbReference>
<feature type="domain" description="BRCT" evidence="17">
    <location>
        <begin position="712"/>
        <end position="779"/>
    </location>
</feature>
<dbReference type="Gene3D" id="3.40.50.10190">
    <property type="entry name" value="BRCT domain"/>
    <property type="match status" value="1"/>
</dbReference>
<dbReference type="InterPro" id="IPR036599">
    <property type="entry name" value="DNA_ligase_N_sf"/>
</dbReference>
<evidence type="ECO:0000256" key="6">
    <source>
        <dbReference type="ARBA" id="ARBA00022737"/>
    </source>
</evidence>
<evidence type="ECO:0000256" key="14">
    <source>
        <dbReference type="ARBA" id="ARBA00030676"/>
    </source>
</evidence>
<dbReference type="InterPro" id="IPR044125">
    <property type="entry name" value="Adenylation_DNA_ligase_IV"/>
</dbReference>
<evidence type="ECO:0000259" key="16">
    <source>
        <dbReference type="PROSITE" id="PS50160"/>
    </source>
</evidence>
<dbReference type="InterPro" id="IPR036420">
    <property type="entry name" value="BRCT_dom_sf"/>
</dbReference>
<name>A0A0M0J6D6_9EUKA</name>
<sequence>MIQPLFSSTDTSGKGEALPFEKMCQCFEALTMANVNRFQKEGMMMKLWTQYGKGVHDIFPLMRLTLPHLDTERPNYKLKHKNLARKYVDLLSLPDSSDDAQKMLNWKKPSAGFTRNEQGNFPEVVYSVIKGRCTVTKGHITVGEVNALLDELAQAQNLEAKERVLMKMHTTTTAQEQRWLLRIILKDMHIGMKEDSILTMLHADAKELYNSVCDLHQTCIKCADPSYRLDQISVELFKPFKPRLAHKADYRTVHKEMYKKGDYVAEYKLDGERYGEALAPVLAECLSPELRECILDGEMMVWNQATGDYAPFGENRSLAGDYKRDLQRDGYQPCYIVFDVVWLNGKGLASLPMRERRELLRPYVRWKAHSMQLSEQVVVEPHPQGKPPSEDHTIEIMNWLDRAMAKGYEGVMLKSLNAPYVPGSRDTDWQKLKPDYVHDMGDDLELLILAGYYGEGVTRNDGISTFLCGVRAPSSERAKLGVPPDMPLFYPFAKVGSGYTHEALVDLRSQLKSAERPWHKSARPLHLCGWIPNKTDDEPHVWYEPTLSKVMQVAAYEIVKGDAFMPAGLTLRFPRLARLRDDKGWADVERFEELQRRVAEGKSKVAASKRSAAEVARADAADLEYGGQAGKRSKPSASKLQRSKVGVVSHAAHDLQALSRVAREFEVLRSHVAVVKGVGGSVASIEELLAKRREWQAAPEGRPTPTLSADALKRLLKQLGAERVDANVNKETTLVVDADPINSMSMQTKNLVADCEKEQRTQFNVVAAEWLVQCFLEKQAGQEAPPLEPLYVRYATPDTRDAMGRIMDEWGDRYQQLATADSLKDASSLVKRRTLLGALGARPSVASAARSGGGTMVPCHGGATTSGVGGPPVACGGSTAMTAAAGASSTRSVAEVEAMVLGYLDRLEDDRDLAELRRGPTRMLLSRVVAYAPSAAVRLRLRLAGAAVVSDPEAPGATVTHAVLAPSAIADGSCARVRAALTRARLGATQANGMQVAYAYILSEAWLDACERAEQKVGEAQYLLREAA</sequence>